<dbReference type="Proteomes" id="UP000031572">
    <property type="component" value="Unassembled WGS sequence"/>
</dbReference>
<dbReference type="STRING" id="709839.TSA66_18890"/>
<accession>A0A0C1YT59</accession>
<organism evidence="1 2">
    <name type="scientific">Noviherbaspirillum autotrophicum</name>
    <dbReference type="NCBI Taxonomy" id="709839"/>
    <lineage>
        <taxon>Bacteria</taxon>
        <taxon>Pseudomonadati</taxon>
        <taxon>Pseudomonadota</taxon>
        <taxon>Betaproteobacteria</taxon>
        <taxon>Burkholderiales</taxon>
        <taxon>Oxalobacteraceae</taxon>
        <taxon>Noviherbaspirillum</taxon>
    </lineage>
</organism>
<dbReference type="InterPro" id="IPR010260">
    <property type="entry name" value="AlpA"/>
</dbReference>
<reference evidence="1 2" key="1">
    <citation type="submission" date="2014-12" db="EMBL/GenBank/DDBJ databases">
        <title>Denitrispirillum autotrophicum gen. nov., sp. nov., Denitrifying, Facultatively Autotrophic Bacteria Isolated from Rice Paddy Soil.</title>
        <authorList>
            <person name="Ishii S."/>
            <person name="Ashida N."/>
            <person name="Ohno H."/>
            <person name="Otsuka S."/>
            <person name="Yokota A."/>
            <person name="Senoo K."/>
        </authorList>
    </citation>
    <scope>NUCLEOTIDE SEQUENCE [LARGE SCALE GENOMIC DNA]</scope>
    <source>
        <strain evidence="1 2">TSA66</strain>
    </source>
</reference>
<proteinExistence type="predicted"/>
<evidence type="ECO:0000313" key="2">
    <source>
        <dbReference type="Proteomes" id="UP000031572"/>
    </source>
</evidence>
<evidence type="ECO:0000313" key="1">
    <source>
        <dbReference type="EMBL" id="KIF83847.1"/>
    </source>
</evidence>
<sequence>MKGLGMTTPTIIRLPQVKLRTGLSRSTIYALIKAGQFRAPISLGARAVGWLESDIAEFIESRVKASRKAG</sequence>
<name>A0A0C1YT59_9BURK</name>
<dbReference type="AlphaFoldDB" id="A0A0C1YT59"/>
<dbReference type="Pfam" id="PF05930">
    <property type="entry name" value="Phage_AlpA"/>
    <property type="match status" value="1"/>
</dbReference>
<dbReference type="Gene3D" id="1.10.238.160">
    <property type="match status" value="1"/>
</dbReference>
<dbReference type="PANTHER" id="PTHR36154:SF1">
    <property type="entry name" value="DNA-BINDING TRANSCRIPTIONAL ACTIVATOR ALPA"/>
    <property type="match status" value="1"/>
</dbReference>
<dbReference type="InterPro" id="IPR052931">
    <property type="entry name" value="Prophage_regulatory_activator"/>
</dbReference>
<dbReference type="PANTHER" id="PTHR36154">
    <property type="entry name" value="DNA-BINDING TRANSCRIPTIONAL ACTIVATOR ALPA"/>
    <property type="match status" value="1"/>
</dbReference>
<dbReference type="EMBL" id="JWJG01000028">
    <property type="protein sequence ID" value="KIF83847.1"/>
    <property type="molecule type" value="Genomic_DNA"/>
</dbReference>
<keyword evidence="2" id="KW-1185">Reference proteome</keyword>
<protein>
    <submittedName>
        <fullName evidence="1">AlpA family transcriptional regulator</fullName>
    </submittedName>
</protein>
<gene>
    <name evidence="1" type="ORF">TSA66_18890</name>
</gene>
<comment type="caution">
    <text evidence="1">The sequence shown here is derived from an EMBL/GenBank/DDBJ whole genome shotgun (WGS) entry which is preliminary data.</text>
</comment>